<dbReference type="EMBL" id="JBBPBM010000109">
    <property type="protein sequence ID" value="KAK8507080.1"/>
    <property type="molecule type" value="Genomic_DNA"/>
</dbReference>
<name>A0ABR2BIZ1_9ROSI</name>
<keyword evidence="2" id="KW-1185">Reference proteome</keyword>
<protein>
    <submittedName>
        <fullName evidence="1">Uncharacterized protein</fullName>
    </submittedName>
</protein>
<evidence type="ECO:0000313" key="1">
    <source>
        <dbReference type="EMBL" id="KAK8507080.1"/>
    </source>
</evidence>
<dbReference type="Proteomes" id="UP001472677">
    <property type="component" value="Unassembled WGS sequence"/>
</dbReference>
<comment type="caution">
    <text evidence="1">The sequence shown here is derived from an EMBL/GenBank/DDBJ whole genome shotgun (WGS) entry which is preliminary data.</text>
</comment>
<accession>A0ABR2BIZ1</accession>
<sequence length="82" mass="9167">MPACDSEDEGYLGETWSMVLIRGWCQSLVGSEVFDGCSIDERGRVVLGGRDSMREMNDGDVSVKGEVSKMEEWLSNGRLEWC</sequence>
<gene>
    <name evidence="1" type="ORF">V6N12_008429</name>
</gene>
<evidence type="ECO:0000313" key="2">
    <source>
        <dbReference type="Proteomes" id="UP001472677"/>
    </source>
</evidence>
<reference evidence="1 2" key="1">
    <citation type="journal article" date="2024" name="G3 (Bethesda)">
        <title>Genome assembly of Hibiscus sabdariffa L. provides insights into metabolisms of medicinal natural products.</title>
        <authorList>
            <person name="Kim T."/>
        </authorList>
    </citation>
    <scope>NUCLEOTIDE SEQUENCE [LARGE SCALE GENOMIC DNA]</scope>
    <source>
        <strain evidence="1">TK-2024</strain>
        <tissue evidence="1">Old leaves</tissue>
    </source>
</reference>
<proteinExistence type="predicted"/>
<organism evidence="1 2">
    <name type="scientific">Hibiscus sabdariffa</name>
    <name type="common">roselle</name>
    <dbReference type="NCBI Taxonomy" id="183260"/>
    <lineage>
        <taxon>Eukaryota</taxon>
        <taxon>Viridiplantae</taxon>
        <taxon>Streptophyta</taxon>
        <taxon>Embryophyta</taxon>
        <taxon>Tracheophyta</taxon>
        <taxon>Spermatophyta</taxon>
        <taxon>Magnoliopsida</taxon>
        <taxon>eudicotyledons</taxon>
        <taxon>Gunneridae</taxon>
        <taxon>Pentapetalae</taxon>
        <taxon>rosids</taxon>
        <taxon>malvids</taxon>
        <taxon>Malvales</taxon>
        <taxon>Malvaceae</taxon>
        <taxon>Malvoideae</taxon>
        <taxon>Hibiscus</taxon>
    </lineage>
</organism>